<protein>
    <submittedName>
        <fullName evidence="1">Uncharacterized protein</fullName>
    </submittedName>
</protein>
<reference evidence="1" key="1">
    <citation type="submission" date="2014-05" db="EMBL/GenBank/DDBJ databases">
        <authorList>
            <person name="Chronopoulou M."/>
        </authorList>
    </citation>
    <scope>NUCLEOTIDE SEQUENCE</scope>
    <source>
        <tissue evidence="1">Whole organism</tissue>
    </source>
</reference>
<evidence type="ECO:0000313" key="1">
    <source>
        <dbReference type="EMBL" id="CDW22338.1"/>
    </source>
</evidence>
<feature type="non-terminal residue" evidence="1">
    <location>
        <position position="1"/>
    </location>
</feature>
<accession>A0A0K2T8M0</accession>
<proteinExistence type="predicted"/>
<organism evidence="1">
    <name type="scientific">Lepeophtheirus salmonis</name>
    <name type="common">Salmon louse</name>
    <name type="synonym">Caligus salmonis</name>
    <dbReference type="NCBI Taxonomy" id="72036"/>
    <lineage>
        <taxon>Eukaryota</taxon>
        <taxon>Metazoa</taxon>
        <taxon>Ecdysozoa</taxon>
        <taxon>Arthropoda</taxon>
        <taxon>Crustacea</taxon>
        <taxon>Multicrustacea</taxon>
        <taxon>Hexanauplia</taxon>
        <taxon>Copepoda</taxon>
        <taxon>Siphonostomatoida</taxon>
        <taxon>Caligidae</taxon>
        <taxon>Lepeophtheirus</taxon>
    </lineage>
</organism>
<dbReference type="AlphaFoldDB" id="A0A0K2T8M0"/>
<dbReference type="EMBL" id="HACA01004977">
    <property type="protein sequence ID" value="CDW22338.1"/>
    <property type="molecule type" value="Transcribed_RNA"/>
</dbReference>
<name>A0A0K2T8M0_LEPSM</name>
<sequence>TSTKVITCNFFTFVVRALSQRLRFSHNIKHATQSA</sequence>